<keyword evidence="2" id="KW-1185">Reference proteome</keyword>
<dbReference type="SUPFAM" id="SSF56784">
    <property type="entry name" value="HAD-like"/>
    <property type="match status" value="1"/>
</dbReference>
<dbReference type="GO" id="GO:0005739">
    <property type="term" value="C:mitochondrion"/>
    <property type="evidence" value="ECO:0007669"/>
    <property type="project" value="TreeGrafter"/>
</dbReference>
<dbReference type="InterPro" id="IPR036412">
    <property type="entry name" value="HAD-like_sf"/>
</dbReference>
<dbReference type="InterPro" id="IPR023214">
    <property type="entry name" value="HAD_sf"/>
</dbReference>
<accession>A0A9P9WSS7</accession>
<dbReference type="PANTHER" id="PTHR14269:SF57">
    <property type="entry name" value="SUPERFAMILY HYDROLASE, PUTATIVE (AFU_ORTHOLOGUE AFUA_2G02580)-RELATED"/>
    <property type="match status" value="1"/>
</dbReference>
<comment type="caution">
    <text evidence="1">The sequence shown here is derived from an EMBL/GenBank/DDBJ whole genome shotgun (WGS) entry which is preliminary data.</text>
</comment>
<reference evidence="1" key="1">
    <citation type="submission" date="2021-03" db="EMBL/GenBank/DDBJ databases">
        <title>Revisited historic fungal species revealed as producer of novel bioactive compounds through whole genome sequencing and comparative genomics.</title>
        <authorList>
            <person name="Vignolle G.A."/>
            <person name="Hochenegger N."/>
            <person name="Mach R.L."/>
            <person name="Mach-Aigner A.R."/>
            <person name="Javad Rahimi M."/>
            <person name="Salim K.A."/>
            <person name="Chan C.M."/>
            <person name="Lim L.B.L."/>
            <person name="Cai F."/>
            <person name="Druzhinina I.S."/>
            <person name="U'Ren J.M."/>
            <person name="Derntl C."/>
        </authorList>
    </citation>
    <scope>NUCLEOTIDE SEQUENCE</scope>
    <source>
        <strain evidence="1">TUCIM 5799</strain>
    </source>
</reference>
<dbReference type="AlphaFoldDB" id="A0A9P9WSS7"/>
<name>A0A9P9WSS7_9PEZI</name>
<dbReference type="InterPro" id="IPR006357">
    <property type="entry name" value="HAD-SF_hydro_IIA"/>
</dbReference>
<dbReference type="Pfam" id="PF13242">
    <property type="entry name" value="Hydrolase_like"/>
    <property type="match status" value="1"/>
</dbReference>
<evidence type="ECO:0000313" key="1">
    <source>
        <dbReference type="EMBL" id="KAI1878642.1"/>
    </source>
</evidence>
<dbReference type="InterPro" id="IPR006353">
    <property type="entry name" value="HAD-SF_hydro_IIA_CECR5"/>
</dbReference>
<dbReference type="NCBIfam" id="TIGR01456">
    <property type="entry name" value="CECR5"/>
    <property type="match status" value="1"/>
</dbReference>
<evidence type="ECO:0008006" key="3">
    <source>
        <dbReference type="Google" id="ProtNLM"/>
    </source>
</evidence>
<dbReference type="GO" id="GO:0046474">
    <property type="term" value="P:glycerophospholipid biosynthetic process"/>
    <property type="evidence" value="ECO:0007669"/>
    <property type="project" value="TreeGrafter"/>
</dbReference>
<protein>
    <recommendedName>
        <fullName evidence="3">HAD-superfamily hydrolase</fullName>
    </recommendedName>
</protein>
<dbReference type="Gene3D" id="3.40.50.1000">
    <property type="entry name" value="HAD superfamily/HAD-like"/>
    <property type="match status" value="2"/>
</dbReference>
<dbReference type="InterPro" id="IPR050324">
    <property type="entry name" value="CDP-alcohol_PTase-I"/>
</dbReference>
<dbReference type="PANTHER" id="PTHR14269">
    <property type="entry name" value="CDP-DIACYLGLYCEROL--GLYCEROL-3-PHOSPHATE 3-PHOSPHATIDYLTRANSFERASE-RELATED"/>
    <property type="match status" value="1"/>
</dbReference>
<dbReference type="Pfam" id="PF13344">
    <property type="entry name" value="Hydrolase_6"/>
    <property type="match status" value="1"/>
</dbReference>
<dbReference type="NCBIfam" id="TIGR01460">
    <property type="entry name" value="HAD-SF-IIA"/>
    <property type="match status" value="1"/>
</dbReference>
<gene>
    <name evidence="1" type="ORF">JX265_002819</name>
</gene>
<organism evidence="1 2">
    <name type="scientific">Neoarthrinium moseri</name>
    <dbReference type="NCBI Taxonomy" id="1658444"/>
    <lineage>
        <taxon>Eukaryota</taxon>
        <taxon>Fungi</taxon>
        <taxon>Dikarya</taxon>
        <taxon>Ascomycota</taxon>
        <taxon>Pezizomycotina</taxon>
        <taxon>Sordariomycetes</taxon>
        <taxon>Xylariomycetidae</taxon>
        <taxon>Amphisphaeriales</taxon>
        <taxon>Apiosporaceae</taxon>
        <taxon>Neoarthrinium</taxon>
    </lineage>
</organism>
<dbReference type="Proteomes" id="UP000829685">
    <property type="component" value="Unassembled WGS sequence"/>
</dbReference>
<proteinExistence type="predicted"/>
<evidence type="ECO:0000313" key="2">
    <source>
        <dbReference type="Proteomes" id="UP000829685"/>
    </source>
</evidence>
<dbReference type="EMBL" id="JAFIMR010000005">
    <property type="protein sequence ID" value="KAI1878642.1"/>
    <property type="molecule type" value="Genomic_DNA"/>
</dbReference>
<sequence length="469" mass="51956">MDYFSFPSVRPPLGTESTGLHLRAASPRTPNVVPPSLSFGPAIRRTPHDVTPGVDMITSRPHMFGTVTSDTLNFESDNFFEALSEQTSSDSTIAFAFDIDGVLLKGRKPIPGAQQTIKMLQDKKVPFILLTNGGGLTEKDHVAKLNLRLGLELDEKQFVQSHTPFYDLVPKYKNKTILALGGHGQNIRKLAHAYGFEKVLTSSDLLAEWEHIHPFPELTKSHHDEHGQRIDQPQNVEIAAILVWSSPRDWCLDLQVVSDLLLSSGGKLDKKSMRNDQVHLPNNGYLQDGQPKLYFCNPDFEWATQHEHPRFAQGAFREALKGVWAYATRGKAELQYTIIGKPTEATYAYGEKTLHLWNERLGEELGLNRKIKTVYMIGDNPESDIRGANAFKSHIGAEWKSILVESGVYEAGSKPNYMPTLTAKDVKDAVEKALALEGVELEADLQNRGSGLLDIADASTDGQKSGAAD</sequence>